<dbReference type="PANTHER" id="PTHR13475:SF3">
    <property type="entry name" value="NEUGRIN"/>
    <property type="match status" value="1"/>
</dbReference>
<name>A0A8H2WVP6_9AGAM</name>
<feature type="region of interest" description="Disordered" evidence="4">
    <location>
        <begin position="1"/>
        <end position="119"/>
    </location>
</feature>
<feature type="compositionally biased region" description="Polar residues" evidence="4">
    <location>
        <begin position="15"/>
        <end position="24"/>
    </location>
</feature>
<evidence type="ECO:0000313" key="5">
    <source>
        <dbReference type="EMBL" id="CAE6408186.1"/>
    </source>
</evidence>
<evidence type="ECO:0000313" key="6">
    <source>
        <dbReference type="Proteomes" id="UP000663846"/>
    </source>
</evidence>
<evidence type="ECO:0000256" key="4">
    <source>
        <dbReference type="SAM" id="MobiDB-lite"/>
    </source>
</evidence>
<evidence type="ECO:0000256" key="1">
    <source>
        <dbReference type="ARBA" id="ARBA00003548"/>
    </source>
</evidence>
<dbReference type="GO" id="GO:0005634">
    <property type="term" value="C:nucleus"/>
    <property type="evidence" value="ECO:0007669"/>
    <property type="project" value="TreeGrafter"/>
</dbReference>
<comment type="similarity">
    <text evidence="2">Belongs to the RRG9 family.</text>
</comment>
<dbReference type="EMBL" id="CAJMWS010000310">
    <property type="protein sequence ID" value="CAE6408186.1"/>
    <property type="molecule type" value="Genomic_DNA"/>
</dbReference>
<dbReference type="Proteomes" id="UP000663846">
    <property type="component" value="Unassembled WGS sequence"/>
</dbReference>
<accession>A0A8H2WVP6</accession>
<comment type="caution">
    <text evidence="5">The sequence shown here is derived from an EMBL/GenBank/DDBJ whole genome shotgun (WGS) entry which is preliminary data.</text>
</comment>
<dbReference type="InterPro" id="IPR010487">
    <property type="entry name" value="NGRN/Rrg9"/>
</dbReference>
<reference evidence="5" key="1">
    <citation type="submission" date="2021-01" db="EMBL/GenBank/DDBJ databases">
        <authorList>
            <person name="Kaushik A."/>
        </authorList>
    </citation>
    <scope>NUCLEOTIDE SEQUENCE</scope>
    <source>
        <strain evidence="5">AG1-1C</strain>
    </source>
</reference>
<dbReference type="AlphaFoldDB" id="A0A8H2WVP6"/>
<feature type="compositionally biased region" description="Pro residues" evidence="4">
    <location>
        <begin position="87"/>
        <end position="98"/>
    </location>
</feature>
<dbReference type="PANTHER" id="PTHR13475">
    <property type="entry name" value="NEUGRIN"/>
    <property type="match status" value="1"/>
</dbReference>
<sequence length="221" mass="25029">MFSRSRFTSPIGARNFSQTRTLAQPSRPKPSSKRPISKKATAETSYSNKNISGTTSSRWEASDKRTSLYKPVPKSDPKAASTELQHPPRPMSRPPPTPAEYKAHRERIKSRFPEGWAPPRTISRDAMEVLRGLHASDPVQYRTPVLANKFKISPEAVSRILKSKWRPSPERVAKAIARENLNKDKRIADKIRMERAEATKSLEGRLDIIEKSQGKDKLTMK</sequence>
<organism evidence="5 6">
    <name type="scientific">Rhizoctonia solani</name>
    <dbReference type="NCBI Taxonomy" id="456999"/>
    <lineage>
        <taxon>Eukaryota</taxon>
        <taxon>Fungi</taxon>
        <taxon>Dikarya</taxon>
        <taxon>Basidiomycota</taxon>
        <taxon>Agaricomycotina</taxon>
        <taxon>Agaricomycetes</taxon>
        <taxon>Cantharellales</taxon>
        <taxon>Ceratobasidiaceae</taxon>
        <taxon>Rhizoctonia</taxon>
    </lineage>
</organism>
<proteinExistence type="inferred from homology"/>
<evidence type="ECO:0000256" key="3">
    <source>
        <dbReference type="ARBA" id="ARBA00013566"/>
    </source>
</evidence>
<comment type="function">
    <text evidence="1">Required for respiratory activity and maintenance and expression of the mitochondrial genome.</text>
</comment>
<evidence type="ECO:0000256" key="2">
    <source>
        <dbReference type="ARBA" id="ARBA00010895"/>
    </source>
</evidence>
<feature type="compositionally biased region" description="Polar residues" evidence="4">
    <location>
        <begin position="42"/>
        <end position="59"/>
    </location>
</feature>
<protein>
    <recommendedName>
        <fullName evidence="3">Required for respiratory growth protein 9, mitochondrial</fullName>
    </recommendedName>
</protein>
<gene>
    <name evidence="5" type="ORF">RDB_LOCUS64090</name>
</gene>
<dbReference type="Pfam" id="PF06413">
    <property type="entry name" value="Neugrin"/>
    <property type="match status" value="1"/>
</dbReference>